<dbReference type="FunFam" id="1.10.10.10:FF:000001">
    <property type="entry name" value="LysR family transcriptional regulator"/>
    <property type="match status" value="1"/>
</dbReference>
<keyword evidence="3" id="KW-0238">DNA-binding</keyword>
<dbReference type="SUPFAM" id="SSF53850">
    <property type="entry name" value="Periplasmic binding protein-like II"/>
    <property type="match status" value="1"/>
</dbReference>
<proteinExistence type="inferred from homology"/>
<dbReference type="InterPro" id="IPR050950">
    <property type="entry name" value="HTH-type_LysR_regulators"/>
</dbReference>
<dbReference type="InterPro" id="IPR005119">
    <property type="entry name" value="LysR_subst-bd"/>
</dbReference>
<dbReference type="GO" id="GO:0003700">
    <property type="term" value="F:DNA-binding transcription factor activity"/>
    <property type="evidence" value="ECO:0007669"/>
    <property type="project" value="InterPro"/>
</dbReference>
<dbReference type="Gene3D" id="3.40.190.10">
    <property type="entry name" value="Periplasmic binding protein-like II"/>
    <property type="match status" value="2"/>
</dbReference>
<evidence type="ECO:0000313" key="6">
    <source>
        <dbReference type="EMBL" id="KAA2235442.1"/>
    </source>
</evidence>
<dbReference type="InterPro" id="IPR036390">
    <property type="entry name" value="WH_DNA-bd_sf"/>
</dbReference>
<keyword evidence="4" id="KW-0804">Transcription</keyword>
<evidence type="ECO:0000259" key="5">
    <source>
        <dbReference type="PROSITE" id="PS50931"/>
    </source>
</evidence>
<organism evidence="6 7">
    <name type="scientific">Salinarimonas soli</name>
    <dbReference type="NCBI Taxonomy" id="1638099"/>
    <lineage>
        <taxon>Bacteria</taxon>
        <taxon>Pseudomonadati</taxon>
        <taxon>Pseudomonadota</taxon>
        <taxon>Alphaproteobacteria</taxon>
        <taxon>Hyphomicrobiales</taxon>
        <taxon>Salinarimonadaceae</taxon>
        <taxon>Salinarimonas</taxon>
    </lineage>
</organism>
<dbReference type="EMBL" id="VUOA01000035">
    <property type="protein sequence ID" value="KAA2235442.1"/>
    <property type="molecule type" value="Genomic_DNA"/>
</dbReference>
<dbReference type="PANTHER" id="PTHR30419:SF8">
    <property type="entry name" value="NITROGEN ASSIMILATION TRANSCRIPTIONAL ACTIVATOR-RELATED"/>
    <property type="match status" value="1"/>
</dbReference>
<feature type="domain" description="HTH lysR-type" evidence="5">
    <location>
        <begin position="1"/>
        <end position="60"/>
    </location>
</feature>
<dbReference type="GO" id="GO:0005829">
    <property type="term" value="C:cytosol"/>
    <property type="evidence" value="ECO:0007669"/>
    <property type="project" value="TreeGrafter"/>
</dbReference>
<dbReference type="RefSeq" id="WP_149820720.1">
    <property type="nucleotide sequence ID" value="NZ_VUOA01000035.1"/>
</dbReference>
<evidence type="ECO:0000256" key="3">
    <source>
        <dbReference type="ARBA" id="ARBA00023125"/>
    </source>
</evidence>
<dbReference type="OrthoDB" id="8437302at2"/>
<dbReference type="SUPFAM" id="SSF46785">
    <property type="entry name" value="Winged helix' DNA-binding domain"/>
    <property type="match status" value="1"/>
</dbReference>
<reference evidence="6 7" key="2">
    <citation type="submission" date="2019-09" db="EMBL/GenBank/DDBJ databases">
        <authorList>
            <person name="Jin C."/>
        </authorList>
    </citation>
    <scope>NUCLEOTIDE SEQUENCE [LARGE SCALE GENOMIC DNA]</scope>
    <source>
        <strain evidence="6 7">BN140002</strain>
    </source>
</reference>
<dbReference type="PRINTS" id="PR00039">
    <property type="entry name" value="HTHLYSR"/>
</dbReference>
<comment type="caution">
    <text evidence="6">The sequence shown here is derived from an EMBL/GenBank/DDBJ whole genome shotgun (WGS) entry which is preliminary data.</text>
</comment>
<dbReference type="AlphaFoldDB" id="A0A5B2VAL8"/>
<sequence>MRIDFLGLHAFVAIAERGSFQQAAAHLNLSQTALSHRMRKLEDDLGVRLLARTTREVALTPAGLDLLPKVKAMIDDLSASLDALRLQGRARQERLAIGCLPTIAAGRLPAALERFRRAHPDVNLRVYDNSATEIAEHVASGIIEFGVTLVASHRWDFDTTLLAREPFVLVARDDAALPPGGAASWTELQGLPLIRISPHTGNRMLIDDALGSRREALSWRYEVQHVSTAIALVRAGLGMTVVPRLALESTDATGLRVLSLRNPGVSRPLGIVSRCSAPLSPLGEELKRYVIDVFAVMGEEE</sequence>
<dbReference type="GO" id="GO:0003677">
    <property type="term" value="F:DNA binding"/>
    <property type="evidence" value="ECO:0007669"/>
    <property type="project" value="UniProtKB-KW"/>
</dbReference>
<comment type="similarity">
    <text evidence="1">Belongs to the LysR transcriptional regulatory family.</text>
</comment>
<name>A0A5B2VAL8_9HYPH</name>
<keyword evidence="2" id="KW-0805">Transcription regulation</keyword>
<dbReference type="Proteomes" id="UP000323142">
    <property type="component" value="Unassembled WGS sequence"/>
</dbReference>
<reference evidence="6 7" key="1">
    <citation type="submission" date="2019-09" db="EMBL/GenBank/DDBJ databases">
        <title>Salinarimonas rosea gen. nov., sp. nov., a new member of the a-2 subgroup of the Proteobacteria.</title>
        <authorList>
            <person name="Liu J."/>
        </authorList>
    </citation>
    <scope>NUCLEOTIDE SEQUENCE [LARGE SCALE GENOMIC DNA]</scope>
    <source>
        <strain evidence="6 7">BN140002</strain>
    </source>
</reference>
<dbReference type="Gene3D" id="1.10.10.10">
    <property type="entry name" value="Winged helix-like DNA-binding domain superfamily/Winged helix DNA-binding domain"/>
    <property type="match status" value="1"/>
</dbReference>
<keyword evidence="7" id="KW-1185">Reference proteome</keyword>
<dbReference type="Pfam" id="PF00126">
    <property type="entry name" value="HTH_1"/>
    <property type="match status" value="1"/>
</dbReference>
<evidence type="ECO:0000256" key="1">
    <source>
        <dbReference type="ARBA" id="ARBA00009437"/>
    </source>
</evidence>
<dbReference type="InterPro" id="IPR036388">
    <property type="entry name" value="WH-like_DNA-bd_sf"/>
</dbReference>
<dbReference type="InterPro" id="IPR000847">
    <property type="entry name" value="LysR_HTH_N"/>
</dbReference>
<dbReference type="PROSITE" id="PS50931">
    <property type="entry name" value="HTH_LYSR"/>
    <property type="match status" value="1"/>
</dbReference>
<evidence type="ECO:0000313" key="7">
    <source>
        <dbReference type="Proteomes" id="UP000323142"/>
    </source>
</evidence>
<protein>
    <submittedName>
        <fullName evidence="6">LysR family transcriptional regulator</fullName>
    </submittedName>
</protein>
<dbReference type="CDD" id="cd08440">
    <property type="entry name" value="PBP2_LTTR_like_4"/>
    <property type="match status" value="1"/>
</dbReference>
<dbReference type="Pfam" id="PF03466">
    <property type="entry name" value="LysR_substrate"/>
    <property type="match status" value="1"/>
</dbReference>
<dbReference type="PANTHER" id="PTHR30419">
    <property type="entry name" value="HTH-TYPE TRANSCRIPTIONAL REGULATOR YBHD"/>
    <property type="match status" value="1"/>
</dbReference>
<accession>A0A5B2VAL8</accession>
<evidence type="ECO:0000256" key="2">
    <source>
        <dbReference type="ARBA" id="ARBA00023015"/>
    </source>
</evidence>
<gene>
    <name evidence="6" type="ORF">F0L46_19655</name>
</gene>
<evidence type="ECO:0000256" key="4">
    <source>
        <dbReference type="ARBA" id="ARBA00023163"/>
    </source>
</evidence>